<dbReference type="InterPro" id="IPR013760">
    <property type="entry name" value="Topo_IIA-like_dom_sf"/>
</dbReference>
<comment type="caution">
    <text evidence="10">The sequence shown here is derived from an EMBL/GenBank/DDBJ whole genome shotgun (WGS) entry which is preliminary data.</text>
</comment>
<accession>A0A538T3S7</accession>
<proteinExistence type="inferred from homology"/>
<evidence type="ECO:0000256" key="8">
    <source>
        <dbReference type="ARBA" id="ARBA00023235"/>
    </source>
</evidence>
<keyword evidence="4" id="KW-0547">Nucleotide-binding</keyword>
<feature type="domain" description="DNA gyrase B subunit C-terminal" evidence="9">
    <location>
        <begin position="17"/>
        <end position="79"/>
    </location>
</feature>
<evidence type="ECO:0000256" key="6">
    <source>
        <dbReference type="ARBA" id="ARBA00023029"/>
    </source>
</evidence>
<dbReference type="AlphaFoldDB" id="A0A538T3S7"/>
<evidence type="ECO:0000256" key="3">
    <source>
        <dbReference type="ARBA" id="ARBA00012895"/>
    </source>
</evidence>
<dbReference type="InterPro" id="IPR013759">
    <property type="entry name" value="Topo_IIA_B_C"/>
</dbReference>
<feature type="non-terminal residue" evidence="10">
    <location>
        <position position="1"/>
    </location>
</feature>
<dbReference type="Gene3D" id="3.40.50.670">
    <property type="match status" value="1"/>
</dbReference>
<protein>
    <recommendedName>
        <fullName evidence="3">DNA topoisomerase (ATP-hydrolyzing)</fullName>
        <ecNumber evidence="3">5.6.2.2</ecNumber>
    </recommendedName>
</protein>
<dbReference type="EC" id="5.6.2.2" evidence="3"/>
<evidence type="ECO:0000313" key="11">
    <source>
        <dbReference type="Proteomes" id="UP000320913"/>
    </source>
</evidence>
<dbReference type="Proteomes" id="UP000320913">
    <property type="component" value="Unassembled WGS sequence"/>
</dbReference>
<keyword evidence="5" id="KW-0067">ATP-binding</keyword>
<keyword evidence="6" id="KW-0799">Topoisomerase</keyword>
<evidence type="ECO:0000256" key="5">
    <source>
        <dbReference type="ARBA" id="ARBA00022840"/>
    </source>
</evidence>
<sequence>AYDDAERDKAFEELGGKKGITLQRYKGLGEMNPDQLWSTTMDPEKRSVLQVKLEDLVEAEQMFTVLMGDQVEPRRKFIEEYADSVRNLDI</sequence>
<dbReference type="Pfam" id="PF00986">
    <property type="entry name" value="DNA_gyraseB_C"/>
    <property type="match status" value="1"/>
</dbReference>
<organism evidence="10 11">
    <name type="scientific">Eiseniibacteriota bacterium</name>
    <dbReference type="NCBI Taxonomy" id="2212470"/>
    <lineage>
        <taxon>Bacteria</taxon>
        <taxon>Candidatus Eiseniibacteriota</taxon>
    </lineage>
</organism>
<dbReference type="GO" id="GO:0005524">
    <property type="term" value="F:ATP binding"/>
    <property type="evidence" value="ECO:0007669"/>
    <property type="project" value="UniProtKB-KW"/>
</dbReference>
<dbReference type="SUPFAM" id="SSF56719">
    <property type="entry name" value="Type II DNA topoisomerase"/>
    <property type="match status" value="1"/>
</dbReference>
<dbReference type="InterPro" id="IPR002288">
    <property type="entry name" value="DNA_gyrase_B_C"/>
</dbReference>
<reference evidence="10 11" key="1">
    <citation type="journal article" date="2019" name="Nat. Microbiol.">
        <title>Mediterranean grassland soil C-N compound turnover is dependent on rainfall and depth, and is mediated by genomically divergent microorganisms.</title>
        <authorList>
            <person name="Diamond S."/>
            <person name="Andeer P.F."/>
            <person name="Li Z."/>
            <person name="Crits-Christoph A."/>
            <person name="Burstein D."/>
            <person name="Anantharaman K."/>
            <person name="Lane K.R."/>
            <person name="Thomas B.C."/>
            <person name="Pan C."/>
            <person name="Northen T.R."/>
            <person name="Banfield J.F."/>
        </authorList>
    </citation>
    <scope>NUCLEOTIDE SEQUENCE [LARGE SCALE GENOMIC DNA]</scope>
    <source>
        <strain evidence="10">WS_5</strain>
    </source>
</reference>
<evidence type="ECO:0000256" key="7">
    <source>
        <dbReference type="ARBA" id="ARBA00023125"/>
    </source>
</evidence>
<evidence type="ECO:0000256" key="2">
    <source>
        <dbReference type="ARBA" id="ARBA00010708"/>
    </source>
</evidence>
<dbReference type="PANTHER" id="PTHR45866">
    <property type="entry name" value="DNA GYRASE/TOPOISOMERASE SUBUNIT B"/>
    <property type="match status" value="1"/>
</dbReference>
<dbReference type="GO" id="GO:0006265">
    <property type="term" value="P:DNA topological change"/>
    <property type="evidence" value="ECO:0007669"/>
    <property type="project" value="InterPro"/>
</dbReference>
<keyword evidence="8 10" id="KW-0413">Isomerase</keyword>
<comment type="similarity">
    <text evidence="2">Belongs to the type II topoisomerase GyrB family.</text>
</comment>
<name>A0A538T3S7_UNCEI</name>
<comment type="catalytic activity">
    <reaction evidence="1">
        <text>ATP-dependent breakage, passage and rejoining of double-stranded DNA.</text>
        <dbReference type="EC" id="5.6.2.2"/>
    </reaction>
</comment>
<evidence type="ECO:0000259" key="9">
    <source>
        <dbReference type="Pfam" id="PF00986"/>
    </source>
</evidence>
<evidence type="ECO:0000256" key="4">
    <source>
        <dbReference type="ARBA" id="ARBA00022741"/>
    </source>
</evidence>
<dbReference type="GO" id="GO:0003918">
    <property type="term" value="F:DNA topoisomerase type II (double strand cut, ATP-hydrolyzing) activity"/>
    <property type="evidence" value="ECO:0007669"/>
    <property type="project" value="UniProtKB-EC"/>
</dbReference>
<keyword evidence="7" id="KW-0238">DNA-binding</keyword>
<evidence type="ECO:0000313" key="10">
    <source>
        <dbReference type="EMBL" id="TMQ58289.1"/>
    </source>
</evidence>
<dbReference type="InterPro" id="IPR000565">
    <property type="entry name" value="Topo_IIA_B"/>
</dbReference>
<dbReference type="GO" id="GO:0003677">
    <property type="term" value="F:DNA binding"/>
    <property type="evidence" value="ECO:0007669"/>
    <property type="project" value="UniProtKB-KW"/>
</dbReference>
<evidence type="ECO:0000256" key="1">
    <source>
        <dbReference type="ARBA" id="ARBA00000185"/>
    </source>
</evidence>
<dbReference type="EMBL" id="VBOV01000134">
    <property type="protein sequence ID" value="TMQ58289.1"/>
    <property type="molecule type" value="Genomic_DNA"/>
</dbReference>
<dbReference type="PRINTS" id="PR01159">
    <property type="entry name" value="DNAGYRASEB"/>
</dbReference>
<gene>
    <name evidence="10" type="ORF">E6K75_05520</name>
</gene>
<dbReference type="PANTHER" id="PTHR45866:SF1">
    <property type="entry name" value="DNA GYRASE SUBUNIT B, MITOCHONDRIAL"/>
    <property type="match status" value="1"/>
</dbReference>